<evidence type="ECO:0000313" key="1">
    <source>
        <dbReference type="EMBL" id="KAA3473315.1"/>
    </source>
</evidence>
<name>A0A5B6VWE1_9ROSI</name>
<dbReference type="EMBL" id="SMMG02000005">
    <property type="protein sequence ID" value="KAA3473315.1"/>
    <property type="molecule type" value="Genomic_DNA"/>
</dbReference>
<comment type="caution">
    <text evidence="1">The sequence shown here is derived from an EMBL/GenBank/DDBJ whole genome shotgun (WGS) entry which is preliminary data.</text>
</comment>
<protein>
    <submittedName>
        <fullName evidence="1">Uncharacterized protein</fullName>
    </submittedName>
</protein>
<accession>A0A5B6VWE1</accession>
<proteinExistence type="predicted"/>
<gene>
    <name evidence="1" type="ORF">EPI10_023706</name>
</gene>
<organism evidence="1 2">
    <name type="scientific">Gossypium australe</name>
    <dbReference type="NCBI Taxonomy" id="47621"/>
    <lineage>
        <taxon>Eukaryota</taxon>
        <taxon>Viridiplantae</taxon>
        <taxon>Streptophyta</taxon>
        <taxon>Embryophyta</taxon>
        <taxon>Tracheophyta</taxon>
        <taxon>Spermatophyta</taxon>
        <taxon>Magnoliopsida</taxon>
        <taxon>eudicotyledons</taxon>
        <taxon>Gunneridae</taxon>
        <taxon>Pentapetalae</taxon>
        <taxon>rosids</taxon>
        <taxon>malvids</taxon>
        <taxon>Malvales</taxon>
        <taxon>Malvaceae</taxon>
        <taxon>Malvoideae</taxon>
        <taxon>Gossypium</taxon>
    </lineage>
</organism>
<dbReference type="AlphaFoldDB" id="A0A5B6VWE1"/>
<sequence>MGIVVVTCHLPKDVDNPMIILLNIESIVGTLQYVVITKHEIAHAVNRVFHFVQSPLDTYASITDFCDT</sequence>
<dbReference type="Proteomes" id="UP000325315">
    <property type="component" value="Unassembled WGS sequence"/>
</dbReference>
<reference evidence="1" key="1">
    <citation type="submission" date="2019-08" db="EMBL/GenBank/DDBJ databases">
        <authorList>
            <person name="Liu F."/>
        </authorList>
    </citation>
    <scope>NUCLEOTIDE SEQUENCE [LARGE SCALE GENOMIC DNA]</scope>
    <source>
        <strain evidence="1">PA1801</strain>
        <tissue evidence="1">Leaf</tissue>
    </source>
</reference>
<evidence type="ECO:0000313" key="2">
    <source>
        <dbReference type="Proteomes" id="UP000325315"/>
    </source>
</evidence>
<keyword evidence="2" id="KW-1185">Reference proteome</keyword>